<dbReference type="STRING" id="1121267.CCUN_1516"/>
<protein>
    <submittedName>
        <fullName evidence="2">Uncharacterized protein</fullName>
    </submittedName>
</protein>
<gene>
    <name evidence="2" type="ORF">CCUN_1516</name>
</gene>
<reference evidence="2 3" key="1">
    <citation type="submission" date="2017-04" db="EMBL/GenBank/DDBJ databases">
        <title>Complete genome sequence of the Campylobacter cuniculorum type strain LMG24588.</title>
        <authorList>
            <person name="Miller W.G."/>
            <person name="Yee E."/>
            <person name="Revez J."/>
            <person name="Bono J.L."/>
            <person name="Rossi M."/>
        </authorList>
    </citation>
    <scope>NUCLEOTIDE SEQUENCE [LARGE SCALE GENOMIC DNA]</scope>
    <source>
        <strain evidence="2 3">LMG 24588</strain>
    </source>
</reference>
<proteinExistence type="predicted"/>
<sequence length="80" mass="9373">MKKIVFSLLAVLSLSHLCEAKEVQSVDKEIKTEEYYRTHQDEAEAKKQWCSQKSKELNEKGLVEMSDIDFKNCFNSGYFF</sequence>
<feature type="chain" id="PRO_5010856887" evidence="1">
    <location>
        <begin position="21"/>
        <end position="80"/>
    </location>
</feature>
<evidence type="ECO:0000313" key="2">
    <source>
        <dbReference type="EMBL" id="ARJ57099.1"/>
    </source>
</evidence>
<dbReference type="RefSeq" id="WP_027305998.1">
    <property type="nucleotide sequence ID" value="NZ_CP020867.1"/>
</dbReference>
<keyword evidence="1" id="KW-0732">Signal</keyword>
<name>A0A1W6BYC6_9BACT</name>
<dbReference type="EMBL" id="CP020867">
    <property type="protein sequence ID" value="ARJ57099.1"/>
    <property type="molecule type" value="Genomic_DNA"/>
</dbReference>
<dbReference type="Proteomes" id="UP000192902">
    <property type="component" value="Chromosome"/>
</dbReference>
<feature type="signal peptide" evidence="1">
    <location>
        <begin position="1"/>
        <end position="20"/>
    </location>
</feature>
<evidence type="ECO:0000256" key="1">
    <source>
        <dbReference type="SAM" id="SignalP"/>
    </source>
</evidence>
<dbReference type="AlphaFoldDB" id="A0A1W6BYC6"/>
<organism evidence="2 3">
    <name type="scientific">Campylobacter cuniculorum DSM 23162 = LMG 24588</name>
    <dbReference type="NCBI Taxonomy" id="1121267"/>
    <lineage>
        <taxon>Bacteria</taxon>
        <taxon>Pseudomonadati</taxon>
        <taxon>Campylobacterota</taxon>
        <taxon>Epsilonproteobacteria</taxon>
        <taxon>Campylobacterales</taxon>
        <taxon>Campylobacteraceae</taxon>
        <taxon>Campylobacter</taxon>
    </lineage>
</organism>
<accession>A0A1W6BYC6</accession>
<dbReference type="KEGG" id="ccun:CCUN_1516"/>
<evidence type="ECO:0000313" key="3">
    <source>
        <dbReference type="Proteomes" id="UP000192902"/>
    </source>
</evidence>